<dbReference type="GO" id="GO:0005886">
    <property type="term" value="C:plasma membrane"/>
    <property type="evidence" value="ECO:0007669"/>
    <property type="project" value="UniProtKB-SubCell"/>
</dbReference>
<evidence type="ECO:0000259" key="9">
    <source>
        <dbReference type="PROSITE" id="PS51202"/>
    </source>
</evidence>
<feature type="transmembrane region" description="Helical" evidence="8">
    <location>
        <begin position="61"/>
        <end position="80"/>
    </location>
</feature>
<dbReference type="Pfam" id="PF06826">
    <property type="entry name" value="Asp-Al_Ex"/>
    <property type="match status" value="2"/>
</dbReference>
<dbReference type="GO" id="GO:0006813">
    <property type="term" value="P:potassium ion transport"/>
    <property type="evidence" value="ECO:0007669"/>
    <property type="project" value="InterPro"/>
</dbReference>
<dbReference type="NCBIfam" id="NF003007">
    <property type="entry name" value="PRK03818.1"/>
    <property type="match status" value="1"/>
</dbReference>
<evidence type="ECO:0000313" key="10">
    <source>
        <dbReference type="EMBL" id="EFM02532.1"/>
    </source>
</evidence>
<feature type="domain" description="RCK C-terminal" evidence="9">
    <location>
        <begin position="312"/>
        <end position="397"/>
    </location>
</feature>
<evidence type="ECO:0000256" key="1">
    <source>
        <dbReference type="ARBA" id="ARBA00004651"/>
    </source>
</evidence>
<dbReference type="GO" id="GO:0008324">
    <property type="term" value="F:monoatomic cation transmembrane transporter activity"/>
    <property type="evidence" value="ECO:0007669"/>
    <property type="project" value="InterPro"/>
</dbReference>
<protein>
    <submittedName>
        <fullName evidence="10">TrkA C-terminal domain protein</fullName>
    </submittedName>
</protein>
<keyword evidence="5 8" id="KW-0812">Transmembrane</keyword>
<keyword evidence="11" id="KW-1185">Reference proteome</keyword>
<dbReference type="Gene3D" id="3.30.70.1450">
    <property type="entry name" value="Regulator of K+ conductance, C-terminal domain"/>
    <property type="match status" value="2"/>
</dbReference>
<dbReference type="AlphaFoldDB" id="E0NR12"/>
<organism evidence="10 11">
    <name type="scientific">Hoylesella marshii DSM 16973 = JCM 13450</name>
    <dbReference type="NCBI Taxonomy" id="862515"/>
    <lineage>
        <taxon>Bacteria</taxon>
        <taxon>Pseudomonadati</taxon>
        <taxon>Bacteroidota</taxon>
        <taxon>Bacteroidia</taxon>
        <taxon>Bacteroidales</taxon>
        <taxon>Prevotellaceae</taxon>
        <taxon>Hoylesella</taxon>
    </lineage>
</organism>
<name>E0NR12_9BACT</name>
<gene>
    <name evidence="10" type="ORF">HMPREF0658_0613</name>
</gene>
<keyword evidence="4" id="KW-1003">Cell membrane</keyword>
<feature type="transmembrane region" description="Helical" evidence="8">
    <location>
        <begin position="473"/>
        <end position="491"/>
    </location>
</feature>
<dbReference type="EMBL" id="AEEI01000021">
    <property type="protein sequence ID" value="EFM02532.1"/>
    <property type="molecule type" value="Genomic_DNA"/>
</dbReference>
<evidence type="ECO:0000256" key="6">
    <source>
        <dbReference type="ARBA" id="ARBA00022989"/>
    </source>
</evidence>
<feature type="transmembrane region" description="Helical" evidence="8">
    <location>
        <begin position="35"/>
        <end position="54"/>
    </location>
</feature>
<feature type="transmembrane region" description="Helical" evidence="8">
    <location>
        <begin position="503"/>
        <end position="521"/>
    </location>
</feature>
<evidence type="ECO:0000256" key="5">
    <source>
        <dbReference type="ARBA" id="ARBA00022692"/>
    </source>
</evidence>
<evidence type="ECO:0000256" key="3">
    <source>
        <dbReference type="ARBA" id="ARBA00022448"/>
    </source>
</evidence>
<dbReference type="PANTHER" id="PTHR30445">
    <property type="entry name" value="K(+)_H(+) ANTIPORTER SUBUNIT KHTT"/>
    <property type="match status" value="1"/>
</dbReference>
<dbReference type="InterPro" id="IPR006512">
    <property type="entry name" value="YidE_YbjL"/>
</dbReference>
<dbReference type="InterPro" id="IPR006037">
    <property type="entry name" value="RCK_C"/>
</dbReference>
<keyword evidence="3" id="KW-0813">Transport</keyword>
<evidence type="ECO:0000256" key="7">
    <source>
        <dbReference type="ARBA" id="ARBA00023136"/>
    </source>
</evidence>
<dbReference type="Pfam" id="PF02080">
    <property type="entry name" value="TrkA_C"/>
    <property type="match status" value="2"/>
</dbReference>
<dbReference type="eggNOG" id="COG0569">
    <property type="taxonomic scope" value="Bacteria"/>
</dbReference>
<dbReference type="eggNOG" id="COG2985">
    <property type="taxonomic scope" value="Bacteria"/>
</dbReference>
<comment type="subcellular location">
    <subcellularLocation>
        <location evidence="1">Cell membrane</location>
        <topology evidence="1">Multi-pass membrane protein</topology>
    </subcellularLocation>
</comment>
<accession>E0NR12</accession>
<feature type="transmembrane region" description="Helical" evidence="8">
    <location>
        <begin position="119"/>
        <end position="143"/>
    </location>
</feature>
<sequence length="586" mass="63644">MSKNVCCLDILITFAKVNRLYEMYWLRNLLVSTDSVAHIALLYSIVIAIGVYLGKIKVAGISLGVTFVLFVGILAGHIGFTAPTNILTFIQDFGLILFVFMIGMQVGPGFFESFKKGGVTLNILASVTILLNVLVMFGCYFAFFDTSNPNNLPMMVGTLYGAVTNTPGLGAANEALASIFPEGRMPQIASGYACAYPLGVLGIIGATIAVRYFCRVKLDEENSQLQREEEEDSSAKPHMISIKVSNAYLSGKTLRQVRNFLNRDFACSRILHDGKVSIPTPDTVLTVGDELFIVCAEIDTEAIIAFIGPESDTEWDNNKYDTLHLVSKRIVITKSSMNGKTLGKMHFSSVYGVNVTRINRQGMNLFASRNFRLQVGDKLMVVGPEENINRVAAIMGNSAKGLNAPNIATIFIGIMVGIIFGSFPITIQGMPVPLKLGIAGGPLIIAILIGKFGHRVKLVTYTTTSANMMMREIGLVLFLASVGIKAGAHFWQTVAQGDGVKYVITGFLITVIPILLVGIFAKMKYKFNYFTIMGLLAGTYTDPPALAYANSVCSKDAPAVGYSTVYPLSMFLRIFVAQTIILLCCV</sequence>
<evidence type="ECO:0000313" key="11">
    <source>
        <dbReference type="Proteomes" id="UP000004394"/>
    </source>
</evidence>
<feature type="transmembrane region" description="Helical" evidence="8">
    <location>
        <begin position="433"/>
        <end position="452"/>
    </location>
</feature>
<dbReference type="PANTHER" id="PTHR30445:SF3">
    <property type="entry name" value="TRANSPORT PROTEIN YIDE-RELATED"/>
    <property type="match status" value="1"/>
</dbReference>
<comment type="caution">
    <text evidence="10">The sequence shown here is derived from an EMBL/GenBank/DDBJ whole genome shotgun (WGS) entry which is preliminary data.</text>
</comment>
<dbReference type="SUPFAM" id="SSF116726">
    <property type="entry name" value="TrkA C-terminal domain-like"/>
    <property type="match status" value="2"/>
</dbReference>
<dbReference type="Proteomes" id="UP000004394">
    <property type="component" value="Unassembled WGS sequence"/>
</dbReference>
<proteinExistence type="inferred from homology"/>
<comment type="similarity">
    <text evidence="2">Belongs to the AAE transporter (TC 2.A.81) family.</text>
</comment>
<feature type="transmembrane region" description="Helical" evidence="8">
    <location>
        <begin position="86"/>
        <end position="107"/>
    </location>
</feature>
<dbReference type="InterPro" id="IPR036721">
    <property type="entry name" value="RCK_C_sf"/>
</dbReference>
<evidence type="ECO:0000256" key="8">
    <source>
        <dbReference type="SAM" id="Phobius"/>
    </source>
</evidence>
<evidence type="ECO:0000256" key="4">
    <source>
        <dbReference type="ARBA" id="ARBA00022475"/>
    </source>
</evidence>
<feature type="domain" description="RCK C-terminal" evidence="9">
    <location>
        <begin position="225"/>
        <end position="309"/>
    </location>
</feature>
<evidence type="ECO:0000256" key="2">
    <source>
        <dbReference type="ARBA" id="ARBA00009854"/>
    </source>
</evidence>
<dbReference type="NCBIfam" id="TIGR01625">
    <property type="entry name" value="YidE_YbjL_dupl"/>
    <property type="match status" value="2"/>
</dbReference>
<keyword evidence="6 8" id="KW-1133">Transmembrane helix</keyword>
<dbReference type="HOGENOM" id="CLU_035023_3_1_10"/>
<dbReference type="BioCyc" id="PMAR862515-HMP:GMOO-626-MONOMER"/>
<feature type="transmembrane region" description="Helical" evidence="8">
    <location>
        <begin position="195"/>
        <end position="214"/>
    </location>
</feature>
<reference evidence="10" key="1">
    <citation type="submission" date="2010-07" db="EMBL/GenBank/DDBJ databases">
        <authorList>
            <person name="Muzny D."/>
            <person name="Qin X."/>
            <person name="Deng J."/>
            <person name="Jiang H."/>
            <person name="Liu Y."/>
            <person name="Qu J."/>
            <person name="Song X.-Z."/>
            <person name="Zhang L."/>
            <person name="Thornton R."/>
            <person name="Coyle M."/>
            <person name="Francisco L."/>
            <person name="Jackson L."/>
            <person name="Javaid M."/>
            <person name="Korchina V."/>
            <person name="Kovar C."/>
            <person name="Mata R."/>
            <person name="Mathew T."/>
            <person name="Ngo R."/>
            <person name="Nguyen L."/>
            <person name="Nguyen N."/>
            <person name="Okwuonu G."/>
            <person name="Ongeri F."/>
            <person name="Pham C."/>
            <person name="Simmons D."/>
            <person name="Wilczek-Boney K."/>
            <person name="Hale W."/>
            <person name="Jakkamsetti A."/>
            <person name="Pham P."/>
            <person name="Ruth R."/>
            <person name="San Lucas F."/>
            <person name="Warren J."/>
            <person name="Zhang J."/>
            <person name="Zhao Z."/>
            <person name="Zhou C."/>
            <person name="Zhu D."/>
            <person name="Lee S."/>
            <person name="Bess C."/>
            <person name="Blankenburg K."/>
            <person name="Forbes L."/>
            <person name="Fu Q."/>
            <person name="Gubbala S."/>
            <person name="Hirani K."/>
            <person name="Jayaseelan J.C."/>
            <person name="Lara F."/>
            <person name="Munidasa M."/>
            <person name="Palculict T."/>
            <person name="Patil S."/>
            <person name="Pu L.-L."/>
            <person name="Saada N."/>
            <person name="Tang L."/>
            <person name="Weissenberger G."/>
            <person name="Zhu Y."/>
            <person name="Hemphill L."/>
            <person name="Shang Y."/>
            <person name="Youmans B."/>
            <person name="Ayvaz T."/>
            <person name="Ross M."/>
            <person name="Santibanez J."/>
            <person name="Aqrawi P."/>
            <person name="Gross S."/>
            <person name="Joshi V."/>
            <person name="Fowler G."/>
            <person name="Nazareth L."/>
            <person name="Reid J."/>
            <person name="Worley K."/>
            <person name="Petrosino J."/>
            <person name="Highlander S."/>
            <person name="Gibbs R."/>
        </authorList>
    </citation>
    <scope>NUCLEOTIDE SEQUENCE [LARGE SCALE GENOMIC DNA]</scope>
    <source>
        <strain evidence="10">DSM 16973</strain>
    </source>
</reference>
<keyword evidence="7 8" id="KW-0472">Membrane</keyword>
<dbReference type="STRING" id="862515.HMPREF0658_0613"/>
<dbReference type="InterPro" id="IPR050144">
    <property type="entry name" value="AAE_transporter"/>
</dbReference>
<feature type="transmembrane region" description="Helical" evidence="8">
    <location>
        <begin position="407"/>
        <end position="427"/>
    </location>
</feature>
<dbReference type="PROSITE" id="PS51202">
    <property type="entry name" value="RCK_C"/>
    <property type="match status" value="2"/>
</dbReference>